<name>A0ABW6UZM6_MICFU</name>
<accession>A0ABW6UZM6</accession>
<proteinExistence type="predicted"/>
<reference evidence="1 2" key="1">
    <citation type="submission" date="2024-10" db="EMBL/GenBank/DDBJ databases">
        <title>The Natural Products Discovery Center: Release of the First 8490 Sequenced Strains for Exploring Actinobacteria Biosynthetic Diversity.</title>
        <authorList>
            <person name="Kalkreuter E."/>
            <person name="Kautsar S.A."/>
            <person name="Yang D."/>
            <person name="Bader C.D."/>
            <person name="Teijaro C.N."/>
            <person name="Fluegel L."/>
            <person name="Davis C.M."/>
            <person name="Simpson J.R."/>
            <person name="Lauterbach L."/>
            <person name="Steele A.D."/>
            <person name="Gui C."/>
            <person name="Meng S."/>
            <person name="Li G."/>
            <person name="Viehrig K."/>
            <person name="Ye F."/>
            <person name="Su P."/>
            <person name="Kiefer A.F."/>
            <person name="Nichols A."/>
            <person name="Cepeda A.J."/>
            <person name="Yan W."/>
            <person name="Fan B."/>
            <person name="Jiang Y."/>
            <person name="Adhikari A."/>
            <person name="Zheng C.-J."/>
            <person name="Schuster L."/>
            <person name="Cowan T.M."/>
            <person name="Smanski M.J."/>
            <person name="Chevrette M.G."/>
            <person name="De Carvalho L.P.S."/>
            <person name="Shen B."/>
        </authorList>
    </citation>
    <scope>NUCLEOTIDE SEQUENCE [LARGE SCALE GENOMIC DNA]</scope>
    <source>
        <strain evidence="1 2">NPDC001281</strain>
    </source>
</reference>
<protein>
    <submittedName>
        <fullName evidence="1">DUF2795 domain-containing protein</fullName>
    </submittedName>
</protein>
<dbReference type="Pfam" id="PF11387">
    <property type="entry name" value="DUF2795"/>
    <property type="match status" value="1"/>
</dbReference>
<gene>
    <name evidence="1" type="ORF">ACFY05_02800</name>
</gene>
<keyword evidence="2" id="KW-1185">Reference proteome</keyword>
<dbReference type="Proteomes" id="UP001602119">
    <property type="component" value="Unassembled WGS sequence"/>
</dbReference>
<evidence type="ECO:0000313" key="2">
    <source>
        <dbReference type="Proteomes" id="UP001602119"/>
    </source>
</evidence>
<comment type="caution">
    <text evidence="1">The sequence shown here is derived from an EMBL/GenBank/DDBJ whole genome shotgun (WGS) entry which is preliminary data.</text>
</comment>
<dbReference type="RefSeq" id="WP_066935069.1">
    <property type="nucleotide sequence ID" value="NZ_BBYK01000039.1"/>
</dbReference>
<dbReference type="EMBL" id="JBIAXI010000002">
    <property type="protein sequence ID" value="MFF4771767.1"/>
    <property type="molecule type" value="Genomic_DNA"/>
</dbReference>
<evidence type="ECO:0000313" key="1">
    <source>
        <dbReference type="EMBL" id="MFF4771767.1"/>
    </source>
</evidence>
<dbReference type="InterPro" id="IPR021527">
    <property type="entry name" value="DUF2795"/>
</dbReference>
<sequence>MATADPVHVSETLSAFPYPGTREQLVRFAERMGADESVVTALTLLPAGRYANSAEVMRAVAGDDTGPGH</sequence>
<organism evidence="1 2">
    <name type="scientific">Microtetraspora fusca</name>
    <dbReference type="NCBI Taxonomy" id="1997"/>
    <lineage>
        <taxon>Bacteria</taxon>
        <taxon>Bacillati</taxon>
        <taxon>Actinomycetota</taxon>
        <taxon>Actinomycetes</taxon>
        <taxon>Streptosporangiales</taxon>
        <taxon>Streptosporangiaceae</taxon>
        <taxon>Microtetraspora</taxon>
    </lineage>
</organism>